<sequence length="390" mass="41404">MAEHVHVAVALDGAGSHPGAWRAPGAQAHTLTTAAHWQERLAEAEAGLLDFVTLADSFAPHRGHPRTDRATAGLDSVLLASRLAPTTRSIGLIPTATATHTEPFHVSKAIATPDYVSNGRAGVVLRTTADPDEAALFGRRRFPDDPAVLADLASEALDFATVIGLLWDSWEDDAEIRDVATGRFVDRDKLHYIDFAGDHFSVRGPAITPRPPQGRPVIAATGAHPTDLRVIGRGADLGFINPRDVDDAVRAVDAVGTAHSDAGRGIADPAILFVDLFAVLAASESAARARRAQLDEWAGEPFTPDSAAFVGTPAGLADEIERWTAVDGVSGVRLHPAAAPEDLHLITREVVPELQRRNRFRDSYTSPTLRGHLGLARPSNRFAAGKAGVA</sequence>
<proteinExistence type="inferred from homology"/>
<evidence type="ECO:0000256" key="1">
    <source>
        <dbReference type="ARBA" id="ARBA00022630"/>
    </source>
</evidence>
<evidence type="ECO:0000313" key="8">
    <source>
        <dbReference type="EMBL" id="EON31069.1"/>
    </source>
</evidence>
<keyword evidence="4" id="KW-0503">Monooxygenase</keyword>
<dbReference type="RefSeq" id="WP_010844294.1">
    <property type="nucleotide sequence ID" value="NZ_AQPW01000032.1"/>
</dbReference>
<feature type="domain" description="Luciferase-like" evidence="7">
    <location>
        <begin position="29"/>
        <end position="325"/>
    </location>
</feature>
<evidence type="ECO:0000256" key="4">
    <source>
        <dbReference type="ARBA" id="ARBA00023033"/>
    </source>
</evidence>
<evidence type="ECO:0000256" key="2">
    <source>
        <dbReference type="ARBA" id="ARBA00022643"/>
    </source>
</evidence>
<dbReference type="AlphaFoldDB" id="R7Y5V1"/>
<evidence type="ECO:0000256" key="5">
    <source>
        <dbReference type="ARBA" id="ARBA00033748"/>
    </source>
</evidence>
<comment type="caution">
    <text evidence="8">The sequence shown here is derived from an EMBL/GenBank/DDBJ whole genome shotgun (WGS) entry which is preliminary data.</text>
</comment>
<dbReference type="PANTHER" id="PTHR30011:SF16">
    <property type="entry name" value="C2H2 FINGER DOMAIN TRANSCRIPTION FACTOR (EUROFUNG)-RELATED"/>
    <property type="match status" value="1"/>
</dbReference>
<evidence type="ECO:0000256" key="6">
    <source>
        <dbReference type="PIRSR" id="PIRSR000337-1"/>
    </source>
</evidence>
<dbReference type="GO" id="GO:0016705">
    <property type="term" value="F:oxidoreductase activity, acting on paired donors, with incorporation or reduction of molecular oxygen"/>
    <property type="evidence" value="ECO:0007669"/>
    <property type="project" value="InterPro"/>
</dbReference>
<feature type="binding site" evidence="6">
    <location>
        <position position="95"/>
    </location>
    <ligand>
        <name>FMN</name>
        <dbReference type="ChEBI" id="CHEBI:58210"/>
    </ligand>
</feature>
<dbReference type="SUPFAM" id="SSF51679">
    <property type="entry name" value="Bacterial luciferase-like"/>
    <property type="match status" value="1"/>
</dbReference>
<dbReference type="GO" id="GO:0004497">
    <property type="term" value="F:monooxygenase activity"/>
    <property type="evidence" value="ECO:0007669"/>
    <property type="project" value="UniProtKB-KW"/>
</dbReference>
<dbReference type="InterPro" id="IPR016215">
    <property type="entry name" value="NTA_MOA"/>
</dbReference>
<evidence type="ECO:0000256" key="3">
    <source>
        <dbReference type="ARBA" id="ARBA00023002"/>
    </source>
</evidence>
<dbReference type="EMBL" id="AQPW01000032">
    <property type="protein sequence ID" value="EON31069.1"/>
    <property type="molecule type" value="Genomic_DNA"/>
</dbReference>
<dbReference type="OrthoDB" id="4437611at2"/>
<keyword evidence="3" id="KW-0560">Oxidoreductase</keyword>
<reference evidence="8 9" key="1">
    <citation type="journal article" date="2013" name="Genome Announc.">
        <title>Draft Genome Sequence of a Benzothiophene-Desulfurizing Bacterium, Gordona terrae Strain C-6.</title>
        <authorList>
            <person name="Wang W."/>
            <person name="Ma T."/>
            <person name="Ren Y."/>
            <person name="Li G."/>
        </authorList>
    </citation>
    <scope>NUCLEOTIDE SEQUENCE [LARGE SCALE GENOMIC DNA]</scope>
    <source>
        <strain evidence="8 9">C-6</strain>
    </source>
</reference>
<evidence type="ECO:0000313" key="9">
    <source>
        <dbReference type="Proteomes" id="UP000013569"/>
    </source>
</evidence>
<organism evidence="8 9">
    <name type="scientific">Gordonia terrae C-6</name>
    <dbReference type="NCBI Taxonomy" id="1316928"/>
    <lineage>
        <taxon>Bacteria</taxon>
        <taxon>Bacillati</taxon>
        <taxon>Actinomycetota</taxon>
        <taxon>Actinomycetes</taxon>
        <taxon>Mycobacteriales</taxon>
        <taxon>Gordoniaceae</taxon>
        <taxon>Gordonia</taxon>
    </lineage>
</organism>
<dbReference type="PANTHER" id="PTHR30011">
    <property type="entry name" value="ALKANESULFONATE MONOOXYGENASE-RELATED"/>
    <property type="match status" value="1"/>
</dbReference>
<dbReference type="PIRSF" id="PIRSF000337">
    <property type="entry name" value="NTA_MOA"/>
    <property type="match status" value="1"/>
</dbReference>
<dbReference type="InterPro" id="IPR011251">
    <property type="entry name" value="Luciferase-like_dom"/>
</dbReference>
<dbReference type="InterPro" id="IPR051260">
    <property type="entry name" value="Diverse_substr_monoxygenases"/>
</dbReference>
<dbReference type="InterPro" id="IPR036661">
    <property type="entry name" value="Luciferase-like_sf"/>
</dbReference>
<keyword evidence="2 6" id="KW-0288">FMN</keyword>
<comment type="similarity">
    <text evidence="5">Belongs to the NtaA/SnaA/DszA monooxygenase family.</text>
</comment>
<gene>
    <name evidence="8" type="ORF">GTC6_19538</name>
</gene>
<dbReference type="PATRIC" id="fig|1316928.3.peg.3950"/>
<evidence type="ECO:0000259" key="7">
    <source>
        <dbReference type="Pfam" id="PF00296"/>
    </source>
</evidence>
<accession>R7Y5V1</accession>
<keyword evidence="1 6" id="KW-0285">Flavoprotein</keyword>
<feature type="binding site" evidence="6">
    <location>
        <position position="56"/>
    </location>
    <ligand>
        <name>FMN</name>
        <dbReference type="ChEBI" id="CHEBI:58210"/>
    </ligand>
</feature>
<dbReference type="Pfam" id="PF00296">
    <property type="entry name" value="Bac_luciferase"/>
    <property type="match status" value="1"/>
</dbReference>
<dbReference type="Gene3D" id="3.20.20.30">
    <property type="entry name" value="Luciferase-like domain"/>
    <property type="match status" value="1"/>
</dbReference>
<dbReference type="Proteomes" id="UP000013569">
    <property type="component" value="Unassembled WGS sequence"/>
</dbReference>
<protein>
    <submittedName>
        <fullName evidence="8">Coenzyme F420-dependent N5,N10-methylene tetrahydromethanopterin reductase-related flavin-dependent oxidoreductase</fullName>
    </submittedName>
</protein>
<name>R7Y5V1_9ACTN</name>